<feature type="coiled-coil region" evidence="1">
    <location>
        <begin position="106"/>
        <end position="133"/>
    </location>
</feature>
<name>A0AAW1V668_9CUCU</name>
<keyword evidence="3" id="KW-1185">Reference proteome</keyword>
<organism evidence="2 3">
    <name type="scientific">Henosepilachna vigintioctopunctata</name>
    <dbReference type="NCBI Taxonomy" id="420089"/>
    <lineage>
        <taxon>Eukaryota</taxon>
        <taxon>Metazoa</taxon>
        <taxon>Ecdysozoa</taxon>
        <taxon>Arthropoda</taxon>
        <taxon>Hexapoda</taxon>
        <taxon>Insecta</taxon>
        <taxon>Pterygota</taxon>
        <taxon>Neoptera</taxon>
        <taxon>Endopterygota</taxon>
        <taxon>Coleoptera</taxon>
        <taxon>Polyphaga</taxon>
        <taxon>Cucujiformia</taxon>
        <taxon>Coccinelloidea</taxon>
        <taxon>Coccinellidae</taxon>
        <taxon>Epilachninae</taxon>
        <taxon>Epilachnini</taxon>
        <taxon>Henosepilachna</taxon>
    </lineage>
</organism>
<sequence>MFTNNKFITIFYYVGGPTVSSEEILSFKREICDLKLKVRDLTHQLSSALTDKEGILGECSNLQSSNEILNNKITKLNDIYNSAFDDMNFAVNSGCIDTIIRCREKFEDIEKMFEDLGLETKEAEKEIKMQEADTTTSMENGNCNDTQVKEINEIYDKFAARQIELSDELEDVMKKLAMKEILAQEMTKKLPNMVDYENLWYKEWRIEALKKKRGAIVFNY</sequence>
<comment type="caution">
    <text evidence="2">The sequence shown here is derived from an EMBL/GenBank/DDBJ whole genome shotgun (WGS) entry which is preliminary data.</text>
</comment>
<evidence type="ECO:0000313" key="2">
    <source>
        <dbReference type="EMBL" id="KAK9889005.1"/>
    </source>
</evidence>
<reference evidence="2 3" key="1">
    <citation type="submission" date="2023-03" db="EMBL/GenBank/DDBJ databases">
        <title>Genome insight into feeding habits of ladybird beetles.</title>
        <authorList>
            <person name="Li H.-S."/>
            <person name="Huang Y.-H."/>
            <person name="Pang H."/>
        </authorList>
    </citation>
    <scope>NUCLEOTIDE SEQUENCE [LARGE SCALE GENOMIC DNA]</scope>
    <source>
        <strain evidence="2">SYSU_2023b</strain>
        <tissue evidence="2">Whole body</tissue>
    </source>
</reference>
<proteinExistence type="predicted"/>
<accession>A0AAW1V668</accession>
<evidence type="ECO:0000256" key="1">
    <source>
        <dbReference type="SAM" id="Coils"/>
    </source>
</evidence>
<dbReference type="EMBL" id="JARQZJ010000122">
    <property type="protein sequence ID" value="KAK9889005.1"/>
    <property type="molecule type" value="Genomic_DNA"/>
</dbReference>
<dbReference type="AlphaFoldDB" id="A0AAW1V668"/>
<keyword evidence="1" id="KW-0175">Coiled coil</keyword>
<dbReference type="Proteomes" id="UP001431783">
    <property type="component" value="Unassembled WGS sequence"/>
</dbReference>
<gene>
    <name evidence="2" type="ORF">WA026_004289</name>
</gene>
<evidence type="ECO:0000313" key="3">
    <source>
        <dbReference type="Proteomes" id="UP001431783"/>
    </source>
</evidence>
<protein>
    <submittedName>
        <fullName evidence="2">Uncharacterized protein</fullName>
    </submittedName>
</protein>